<sequence>MQSDGFDDELGGGSAAPSPARFELQDDPSFWKDNNVQVVIRIRPLSGSEISVQGLKRCVRQDSSQSLTWTGHPESRFTFDLVADEHVTQENMFKVAGVPMVENCIAGYNSCMFAYGQEKEIRRDEKLRFSCKCSFLEIYNEQILDLLNPNSVNLQIREDAKKGVHVENLTEHEVSNAREALQQLIEGAANRKVAATNMNRASSRSHSVFTCLIESKWESQGINHHRFSQLNLVDLAGSERQKSSGAEGERLKEATNINKSLSTLGLVITNLIAVSNKKSHHVPYRDSKLTFLLQDSLGGNSKTTIIANISPSSCCAAETLSTLKFAQRAKYIRNNAIINEDASGDVLSMRLQIQNLKKEVSRLQRLVGSDKTEGIGPHGFICESPTTFKWDQGHAMFTPLTFDKRATQKKDYDVALVAAFRREQEKEAKLKATIAAKQIAEQLATQRTEEVRSFKMRLKFREEQIKRLERVASGKLSAEAHLLQEKENLTKELEILRNQLDRNPEVTKFAMENLQLKEDLRRLQSFVDEGEREMMHEQIIVLQDKLLEALDWKLMHEKDPVKKDLSLFGESAGDEENEFLRLQAIQNEREIESLRKKMTSCLEAKENLERRIDELTTELELAKKQDDTNKEIKAVQLQDQEEEDFHNLSDAQMELKTLVDAIASASQREAEAHETAIGLSKENEELRMQLKVLIEDNKRLVELYEHAIVNAEANEDRNSCIIPQTKDASDQEGRHPFGGNSVSEDLLDAEPTSTSDLLVHNPSSVEEEPKIIDEKCINTDNLSRIDELRLQLGEMHEENDRLMGLYEKAMQERDEFKRKILEQSDSEIIKEVQSDEKDVEMSDAADPENLEVKHVQDTTISALKEVLQLVQIKLEFVQDNIVYAQDAVGYFKLLEKASSKVEKLSASIQLQHLDMQHVQDDINALKPALSESQDKKDDIEGKYFLPAAIYWNLDLKTKALASSKFDANFALMNKKKEQLNHLQTRKSQLSAMRTSAHESEAKLRSKIDGLKLKLRSYEAQRKEEEKVLFAIDNLDPSTAPTHKLKNFGKATDLLKSEEERIQLSCELLDSREKLRMIQKEIKSMQKCDSIDSEIALLETEIEDCCLSMLEADIEKFVRDNTLSEIWEGGAKNMETLLIDYQDCLFHVNLKEEEIKVCEESLHHQARALDELHSKLNQSTRELGELLQDRSLTTCSLDESMVPVGEKLSTHLEAVRIHVAEAKQLLLLDSQATL</sequence>
<dbReference type="GO" id="GO:0005874">
    <property type="term" value="C:microtubule"/>
    <property type="evidence" value="ECO:0007669"/>
    <property type="project" value="UniProtKB-KW"/>
</dbReference>
<dbReference type="PRINTS" id="PR00380">
    <property type="entry name" value="KINESINHEAVY"/>
</dbReference>
<dbReference type="Gene3D" id="3.40.850.10">
    <property type="entry name" value="Kinesin motor domain"/>
    <property type="match status" value="2"/>
</dbReference>
<dbReference type="PROSITE" id="PS00411">
    <property type="entry name" value="KINESIN_MOTOR_1"/>
    <property type="match status" value="1"/>
</dbReference>
<evidence type="ECO:0000313" key="11">
    <source>
        <dbReference type="EMBL" id="WVZ60559.1"/>
    </source>
</evidence>
<dbReference type="Proteomes" id="UP001341281">
    <property type="component" value="Chromosome 02"/>
</dbReference>
<evidence type="ECO:0000256" key="7">
    <source>
        <dbReference type="PROSITE-ProRule" id="PRU00283"/>
    </source>
</evidence>
<protein>
    <recommendedName>
        <fullName evidence="10">Kinesin motor domain-containing protein</fullName>
    </recommendedName>
</protein>
<evidence type="ECO:0000256" key="1">
    <source>
        <dbReference type="ARBA" id="ARBA00022701"/>
    </source>
</evidence>
<feature type="region of interest" description="Disordered" evidence="9">
    <location>
        <begin position="1"/>
        <end position="27"/>
    </location>
</feature>
<feature type="coiled-coil region" evidence="8">
    <location>
        <begin position="451"/>
        <end position="503"/>
    </location>
</feature>
<evidence type="ECO:0000256" key="3">
    <source>
        <dbReference type="ARBA" id="ARBA00022840"/>
    </source>
</evidence>
<dbReference type="InterPro" id="IPR001752">
    <property type="entry name" value="Kinesin_motor_dom"/>
</dbReference>
<keyword evidence="12" id="KW-1185">Reference proteome</keyword>
<keyword evidence="4 8" id="KW-0175">Coiled coil</keyword>
<dbReference type="InterPro" id="IPR036961">
    <property type="entry name" value="Kinesin_motor_dom_sf"/>
</dbReference>
<dbReference type="SMART" id="SM00129">
    <property type="entry name" value="KISc"/>
    <property type="match status" value="1"/>
</dbReference>
<keyword evidence="2" id="KW-0547">Nucleotide-binding</keyword>
<dbReference type="InterPro" id="IPR019821">
    <property type="entry name" value="Kinesin_motor_CS"/>
</dbReference>
<feature type="compositionally biased region" description="Acidic residues" evidence="9">
    <location>
        <begin position="1"/>
        <end position="10"/>
    </location>
</feature>
<keyword evidence="1" id="KW-0493">Microtubule</keyword>
<dbReference type="GO" id="GO:0003777">
    <property type="term" value="F:microtubule motor activity"/>
    <property type="evidence" value="ECO:0007669"/>
    <property type="project" value="InterPro"/>
</dbReference>
<name>A0AAQ3SUE6_PASNO</name>
<gene>
    <name evidence="11" type="ORF">U9M48_010565</name>
</gene>
<evidence type="ECO:0000256" key="5">
    <source>
        <dbReference type="ARBA" id="ARBA00023175"/>
    </source>
</evidence>
<reference evidence="11 12" key="1">
    <citation type="submission" date="2024-02" db="EMBL/GenBank/DDBJ databases">
        <title>High-quality chromosome-scale genome assembly of Pensacola bahiagrass (Paspalum notatum Flugge var. saurae).</title>
        <authorList>
            <person name="Vega J.M."/>
            <person name="Podio M."/>
            <person name="Orjuela J."/>
            <person name="Siena L.A."/>
            <person name="Pessino S.C."/>
            <person name="Combes M.C."/>
            <person name="Mariac C."/>
            <person name="Albertini E."/>
            <person name="Pupilli F."/>
            <person name="Ortiz J.P.A."/>
            <person name="Leblanc O."/>
        </authorList>
    </citation>
    <scope>NUCLEOTIDE SEQUENCE [LARGE SCALE GENOMIC DNA]</scope>
    <source>
        <strain evidence="11">R1</strain>
        <tissue evidence="11">Leaf</tissue>
    </source>
</reference>
<comment type="similarity">
    <text evidence="6">Belongs to the TRAFAC class myosin-kinesin ATPase superfamily. Kinesin family. KIN-12 subfamily.</text>
</comment>
<evidence type="ECO:0000256" key="9">
    <source>
        <dbReference type="SAM" id="MobiDB-lite"/>
    </source>
</evidence>
<evidence type="ECO:0000256" key="8">
    <source>
        <dbReference type="SAM" id="Coils"/>
    </source>
</evidence>
<keyword evidence="5" id="KW-0505">Motor protein</keyword>
<evidence type="ECO:0000256" key="2">
    <source>
        <dbReference type="ARBA" id="ARBA00022741"/>
    </source>
</evidence>
<evidence type="ECO:0000256" key="6">
    <source>
        <dbReference type="ARBA" id="ARBA00034488"/>
    </source>
</evidence>
<dbReference type="Pfam" id="PF00225">
    <property type="entry name" value="Kinesin"/>
    <property type="match status" value="2"/>
</dbReference>
<dbReference type="PANTHER" id="PTHR37739:SF14">
    <property type="entry name" value="KINESIN-LIKE PROTEIN KIN-12E"/>
    <property type="match status" value="1"/>
</dbReference>
<dbReference type="PROSITE" id="PS50067">
    <property type="entry name" value="KINESIN_MOTOR_2"/>
    <property type="match status" value="1"/>
</dbReference>
<evidence type="ECO:0000259" key="10">
    <source>
        <dbReference type="PROSITE" id="PS50067"/>
    </source>
</evidence>
<dbReference type="InterPro" id="IPR044986">
    <property type="entry name" value="KIF15/KIN-12"/>
</dbReference>
<feature type="domain" description="Kinesin motor" evidence="10">
    <location>
        <begin position="1"/>
        <end position="332"/>
    </location>
</feature>
<feature type="coiled-coil region" evidence="8">
    <location>
        <begin position="339"/>
        <end position="373"/>
    </location>
</feature>
<organism evidence="11 12">
    <name type="scientific">Paspalum notatum var. saurae</name>
    <dbReference type="NCBI Taxonomy" id="547442"/>
    <lineage>
        <taxon>Eukaryota</taxon>
        <taxon>Viridiplantae</taxon>
        <taxon>Streptophyta</taxon>
        <taxon>Embryophyta</taxon>
        <taxon>Tracheophyta</taxon>
        <taxon>Spermatophyta</taxon>
        <taxon>Magnoliopsida</taxon>
        <taxon>Liliopsida</taxon>
        <taxon>Poales</taxon>
        <taxon>Poaceae</taxon>
        <taxon>PACMAD clade</taxon>
        <taxon>Panicoideae</taxon>
        <taxon>Andropogonodae</taxon>
        <taxon>Paspaleae</taxon>
        <taxon>Paspalinae</taxon>
        <taxon>Paspalum</taxon>
    </lineage>
</organism>
<dbReference type="EMBL" id="CP144746">
    <property type="protein sequence ID" value="WVZ60559.1"/>
    <property type="molecule type" value="Genomic_DNA"/>
</dbReference>
<accession>A0AAQ3SUE6</accession>
<evidence type="ECO:0000313" key="12">
    <source>
        <dbReference type="Proteomes" id="UP001341281"/>
    </source>
</evidence>
<dbReference type="GO" id="GO:0007018">
    <property type="term" value="P:microtubule-based movement"/>
    <property type="evidence" value="ECO:0007669"/>
    <property type="project" value="InterPro"/>
</dbReference>
<keyword evidence="3" id="KW-0067">ATP-binding</keyword>
<dbReference type="PANTHER" id="PTHR37739">
    <property type="entry name" value="KINESIN-LIKE PROTEIN KIN-12D"/>
    <property type="match status" value="1"/>
</dbReference>
<evidence type="ECO:0000256" key="4">
    <source>
        <dbReference type="ARBA" id="ARBA00023054"/>
    </source>
</evidence>
<proteinExistence type="inferred from homology"/>
<feature type="coiled-coil region" evidence="8">
    <location>
        <begin position="577"/>
        <end position="714"/>
    </location>
</feature>
<dbReference type="GO" id="GO:0005524">
    <property type="term" value="F:ATP binding"/>
    <property type="evidence" value="ECO:0007669"/>
    <property type="project" value="UniProtKB-KW"/>
</dbReference>
<comment type="caution">
    <text evidence="7">Lacks conserved residue(s) required for the propagation of feature annotation.</text>
</comment>
<dbReference type="GO" id="GO:0008017">
    <property type="term" value="F:microtubule binding"/>
    <property type="evidence" value="ECO:0007669"/>
    <property type="project" value="InterPro"/>
</dbReference>
<feature type="coiled-coil region" evidence="8">
    <location>
        <begin position="972"/>
        <end position="1027"/>
    </location>
</feature>
<dbReference type="AlphaFoldDB" id="A0AAQ3SUE6"/>
<dbReference type="SUPFAM" id="SSF52540">
    <property type="entry name" value="P-loop containing nucleoside triphosphate hydrolases"/>
    <property type="match status" value="1"/>
</dbReference>
<dbReference type="InterPro" id="IPR027417">
    <property type="entry name" value="P-loop_NTPase"/>
</dbReference>
<feature type="coiled-coil region" evidence="8">
    <location>
        <begin position="799"/>
        <end position="826"/>
    </location>
</feature>